<dbReference type="OrthoDB" id="2408702at2"/>
<protein>
    <submittedName>
        <fullName evidence="1">Gp6-like head-tail connector protein</fullName>
    </submittedName>
</protein>
<evidence type="ECO:0000313" key="2">
    <source>
        <dbReference type="Proteomes" id="UP000248646"/>
    </source>
</evidence>
<dbReference type="Gene3D" id="1.10.246.150">
    <property type="match status" value="1"/>
</dbReference>
<dbReference type="InterPro" id="IPR053746">
    <property type="entry name" value="Viral_HT_Connector_Assembly"/>
</dbReference>
<evidence type="ECO:0000313" key="1">
    <source>
        <dbReference type="EMBL" id="PZX07903.1"/>
    </source>
</evidence>
<accession>A0A2W7N789</accession>
<comment type="caution">
    <text evidence="1">The sequence shown here is derived from an EMBL/GenBank/DDBJ whole genome shotgun (WGS) entry which is preliminary data.</text>
</comment>
<dbReference type="Proteomes" id="UP000248646">
    <property type="component" value="Unassembled WGS sequence"/>
</dbReference>
<gene>
    <name evidence="1" type="ORF">C7437_1011025</name>
</gene>
<reference evidence="1 2" key="1">
    <citation type="submission" date="2018-06" db="EMBL/GenBank/DDBJ databases">
        <title>Genomic Encyclopedia of Type Strains, Phase IV (KMG-IV): sequencing the most valuable type-strain genomes for metagenomic binning, comparative biology and taxonomic classification.</title>
        <authorList>
            <person name="Goeker M."/>
        </authorList>
    </citation>
    <scope>NUCLEOTIDE SEQUENCE [LARGE SCALE GENOMIC DNA]</scope>
    <source>
        <strain evidence="1 2">DSM 5</strain>
    </source>
</reference>
<dbReference type="EMBL" id="QKZI01000001">
    <property type="protein sequence ID" value="PZX07903.1"/>
    <property type="molecule type" value="Genomic_DNA"/>
</dbReference>
<dbReference type="Pfam" id="PF05135">
    <property type="entry name" value="Phage_connect_1"/>
    <property type="match status" value="1"/>
</dbReference>
<dbReference type="InterPro" id="IPR021146">
    <property type="entry name" value="Phage_gp6-like_head-tail"/>
</dbReference>
<dbReference type="AlphaFoldDB" id="A0A2W7N789"/>
<organism evidence="1 2">
    <name type="scientific">Psychrobacillus insolitus</name>
    <dbReference type="NCBI Taxonomy" id="1461"/>
    <lineage>
        <taxon>Bacteria</taxon>
        <taxon>Bacillati</taxon>
        <taxon>Bacillota</taxon>
        <taxon>Bacilli</taxon>
        <taxon>Bacillales</taxon>
        <taxon>Bacillaceae</taxon>
        <taxon>Psychrobacillus</taxon>
    </lineage>
</organism>
<keyword evidence="2" id="KW-1185">Reference proteome</keyword>
<name>A0A2W7N789_9BACI</name>
<proteinExistence type="predicted"/>
<sequence>MWKPTFEEISIFKRLNQEKTEKKNEYYTTMIPIVLERANDYCKRKFETTDIPSGVCLFIAGVIQFNDKKQGLSGRSMGSVSYSYDVEIPQTLFKHLAPYRRLSWNG</sequence>
<dbReference type="RefSeq" id="WP_111438515.1">
    <property type="nucleotide sequence ID" value="NZ_QKZI01000001.1"/>
</dbReference>